<evidence type="ECO:0000313" key="3">
    <source>
        <dbReference type="Proteomes" id="UP000000305"/>
    </source>
</evidence>
<name>E9H002_DAPPU</name>
<organism evidence="2 3">
    <name type="scientific">Daphnia pulex</name>
    <name type="common">Water flea</name>
    <dbReference type="NCBI Taxonomy" id="6669"/>
    <lineage>
        <taxon>Eukaryota</taxon>
        <taxon>Metazoa</taxon>
        <taxon>Ecdysozoa</taxon>
        <taxon>Arthropoda</taxon>
        <taxon>Crustacea</taxon>
        <taxon>Branchiopoda</taxon>
        <taxon>Diplostraca</taxon>
        <taxon>Cladocera</taxon>
        <taxon>Anomopoda</taxon>
        <taxon>Daphniidae</taxon>
        <taxon>Daphnia</taxon>
    </lineage>
</organism>
<accession>E9H002</accession>
<evidence type="ECO:0000256" key="1">
    <source>
        <dbReference type="SAM" id="Phobius"/>
    </source>
</evidence>
<feature type="transmembrane region" description="Helical" evidence="1">
    <location>
        <begin position="7"/>
        <end position="30"/>
    </location>
</feature>
<keyword evidence="1" id="KW-1133">Transmembrane helix</keyword>
<dbReference type="SUPFAM" id="SSF81321">
    <property type="entry name" value="Family A G protein-coupled receptor-like"/>
    <property type="match status" value="1"/>
</dbReference>
<dbReference type="Gene3D" id="1.20.1070.10">
    <property type="entry name" value="Rhodopsin 7-helix transmembrane proteins"/>
    <property type="match status" value="1"/>
</dbReference>
<proteinExistence type="predicted"/>
<keyword evidence="1" id="KW-0812">Transmembrane</keyword>
<keyword evidence="1" id="KW-0472">Membrane</keyword>
<dbReference type="HOGENOM" id="CLU_1108043_0_0_1"/>
<dbReference type="KEGG" id="dpx:DAPPUDRAFT_108374"/>
<dbReference type="EMBL" id="GL732579">
    <property type="protein sequence ID" value="EFX74909.1"/>
    <property type="molecule type" value="Genomic_DNA"/>
</dbReference>
<sequence length="251" mass="28047">MANNRSYILYMFAFGLVVPFLVIVVSYVSILRVVKKVTRPAVIDEKHILRYLVHGKLLLRWESSPPVEVFLFPSPSDSRVGLLKVKQSNSNKYSIDVLLDGNKKDEMCSILGCQFSCIIDDNAIELPLASLTKSNTSVAIALNVTVASNVKNDLVQSALSVLVDKLENAKVFLETLRRNTTSEPNTVEIGQRVENAVGPDGAVRAAVWYIEAQHVSVQSTIAMKFQNQRFRDAIFRKGSQQLNHRDDALVW</sequence>
<gene>
    <name evidence="2" type="ORF">DAPPUDRAFT_108374</name>
</gene>
<dbReference type="InParanoid" id="E9H002"/>
<evidence type="ECO:0000313" key="2">
    <source>
        <dbReference type="EMBL" id="EFX74909.1"/>
    </source>
</evidence>
<dbReference type="AlphaFoldDB" id="E9H002"/>
<protein>
    <submittedName>
        <fullName evidence="2">Uncharacterized protein</fullName>
    </submittedName>
</protein>
<reference evidence="2 3" key="1">
    <citation type="journal article" date="2011" name="Science">
        <title>The ecoresponsive genome of Daphnia pulex.</title>
        <authorList>
            <person name="Colbourne J.K."/>
            <person name="Pfrender M.E."/>
            <person name="Gilbert D."/>
            <person name="Thomas W.K."/>
            <person name="Tucker A."/>
            <person name="Oakley T.H."/>
            <person name="Tokishita S."/>
            <person name="Aerts A."/>
            <person name="Arnold G.J."/>
            <person name="Basu M.K."/>
            <person name="Bauer D.J."/>
            <person name="Caceres C.E."/>
            <person name="Carmel L."/>
            <person name="Casola C."/>
            <person name="Choi J.H."/>
            <person name="Detter J.C."/>
            <person name="Dong Q."/>
            <person name="Dusheyko S."/>
            <person name="Eads B.D."/>
            <person name="Frohlich T."/>
            <person name="Geiler-Samerotte K.A."/>
            <person name="Gerlach D."/>
            <person name="Hatcher P."/>
            <person name="Jogdeo S."/>
            <person name="Krijgsveld J."/>
            <person name="Kriventseva E.V."/>
            <person name="Kultz D."/>
            <person name="Laforsch C."/>
            <person name="Lindquist E."/>
            <person name="Lopez J."/>
            <person name="Manak J.R."/>
            <person name="Muller J."/>
            <person name="Pangilinan J."/>
            <person name="Patwardhan R.P."/>
            <person name="Pitluck S."/>
            <person name="Pritham E.J."/>
            <person name="Rechtsteiner A."/>
            <person name="Rho M."/>
            <person name="Rogozin I.B."/>
            <person name="Sakarya O."/>
            <person name="Salamov A."/>
            <person name="Schaack S."/>
            <person name="Shapiro H."/>
            <person name="Shiga Y."/>
            <person name="Skalitzky C."/>
            <person name="Smith Z."/>
            <person name="Souvorov A."/>
            <person name="Sung W."/>
            <person name="Tang Z."/>
            <person name="Tsuchiya D."/>
            <person name="Tu H."/>
            <person name="Vos H."/>
            <person name="Wang M."/>
            <person name="Wolf Y.I."/>
            <person name="Yamagata H."/>
            <person name="Yamada T."/>
            <person name="Ye Y."/>
            <person name="Shaw J.R."/>
            <person name="Andrews J."/>
            <person name="Crease T.J."/>
            <person name="Tang H."/>
            <person name="Lucas S.M."/>
            <person name="Robertson H.M."/>
            <person name="Bork P."/>
            <person name="Koonin E.V."/>
            <person name="Zdobnov E.M."/>
            <person name="Grigoriev I.V."/>
            <person name="Lynch M."/>
            <person name="Boore J.L."/>
        </authorList>
    </citation>
    <scope>NUCLEOTIDE SEQUENCE [LARGE SCALE GENOMIC DNA]</scope>
</reference>
<dbReference type="Proteomes" id="UP000000305">
    <property type="component" value="Unassembled WGS sequence"/>
</dbReference>
<keyword evidence="3" id="KW-1185">Reference proteome</keyword>